<dbReference type="Proteomes" id="UP000649617">
    <property type="component" value="Unassembled WGS sequence"/>
</dbReference>
<keyword evidence="3" id="KW-1185">Reference proteome</keyword>
<reference evidence="2" key="1">
    <citation type="submission" date="2021-02" db="EMBL/GenBank/DDBJ databases">
        <authorList>
            <person name="Dougan E. K."/>
            <person name="Rhodes N."/>
            <person name="Thang M."/>
            <person name="Chan C."/>
        </authorList>
    </citation>
    <scope>NUCLEOTIDE SEQUENCE</scope>
</reference>
<protein>
    <recommendedName>
        <fullName evidence="1">KHDC4/BBP-like KH-domain type I domain-containing protein</fullName>
    </recommendedName>
</protein>
<proteinExistence type="predicted"/>
<comment type="caution">
    <text evidence="2">The sequence shown here is derived from an EMBL/GenBank/DDBJ whole genome shotgun (WGS) entry which is preliminary data.</text>
</comment>
<sequence>MAFQNAFYLDKNGLGLSEDLPFPLDSSLYREINIGDALEDRAPQLNAVFLRPRLVEVTPSPLPSSLTPQRPGLCSTWEAKPCKEPRKGPVKANLNQKNHRKLAPRRHQRMGRGAFDFTIVFSGYDHDKHADFELVPRVIGKGGCNMLPFPRMGASARVCGQGSGICEVEAHGQNQIDEDETLQLVVCCSTKDVMDEAMSWAQTFLGELRTHFRRFCRKKGFPCPELYYMYGRSDMD</sequence>
<dbReference type="Gene3D" id="3.30.1370.10">
    <property type="entry name" value="K Homology domain, type 1"/>
    <property type="match status" value="1"/>
</dbReference>
<dbReference type="InterPro" id="IPR036612">
    <property type="entry name" value="KH_dom_type_1_sf"/>
</dbReference>
<evidence type="ECO:0000313" key="3">
    <source>
        <dbReference type="Proteomes" id="UP000649617"/>
    </source>
</evidence>
<dbReference type="GO" id="GO:0003723">
    <property type="term" value="F:RNA binding"/>
    <property type="evidence" value="ECO:0007669"/>
    <property type="project" value="InterPro"/>
</dbReference>
<name>A0A812QWD0_SYMPI</name>
<dbReference type="Pfam" id="PF22675">
    <property type="entry name" value="KH-I_KHDC4-BBP"/>
    <property type="match status" value="1"/>
</dbReference>
<dbReference type="AlphaFoldDB" id="A0A812QWD0"/>
<evidence type="ECO:0000313" key="2">
    <source>
        <dbReference type="EMBL" id="CAE7407696.1"/>
    </source>
</evidence>
<organism evidence="2 3">
    <name type="scientific">Symbiodinium pilosum</name>
    <name type="common">Dinoflagellate</name>
    <dbReference type="NCBI Taxonomy" id="2952"/>
    <lineage>
        <taxon>Eukaryota</taxon>
        <taxon>Sar</taxon>
        <taxon>Alveolata</taxon>
        <taxon>Dinophyceae</taxon>
        <taxon>Suessiales</taxon>
        <taxon>Symbiodiniaceae</taxon>
        <taxon>Symbiodinium</taxon>
    </lineage>
</organism>
<accession>A0A812QWD0</accession>
<gene>
    <name evidence="2" type="ORF">SPIL2461_LOCUS10058</name>
</gene>
<dbReference type="EMBL" id="CAJNIZ010018236">
    <property type="protein sequence ID" value="CAE7407696.1"/>
    <property type="molecule type" value="Genomic_DNA"/>
</dbReference>
<dbReference type="InterPro" id="IPR055256">
    <property type="entry name" value="KH_1_KHDC4/BBP-like"/>
</dbReference>
<dbReference type="OrthoDB" id="410065at2759"/>
<evidence type="ECO:0000259" key="1">
    <source>
        <dbReference type="Pfam" id="PF22675"/>
    </source>
</evidence>
<feature type="domain" description="KHDC4/BBP-like KH-domain type I" evidence="1">
    <location>
        <begin position="129"/>
        <end position="204"/>
    </location>
</feature>